<feature type="domain" description="Inner kinetochore subunit AME1" evidence="2">
    <location>
        <begin position="205"/>
        <end position="402"/>
    </location>
</feature>
<organism evidence="3 4">
    <name type="scientific">Pichia kudriavzevii</name>
    <name type="common">Yeast</name>
    <name type="synonym">Issatchenkia orientalis</name>
    <dbReference type="NCBI Taxonomy" id="4909"/>
    <lineage>
        <taxon>Eukaryota</taxon>
        <taxon>Fungi</taxon>
        <taxon>Dikarya</taxon>
        <taxon>Ascomycota</taxon>
        <taxon>Saccharomycotina</taxon>
        <taxon>Pichiomycetes</taxon>
        <taxon>Pichiales</taxon>
        <taxon>Pichiaceae</taxon>
        <taxon>Pichia</taxon>
    </lineage>
</organism>
<evidence type="ECO:0000259" key="2">
    <source>
        <dbReference type="Pfam" id="PF20994"/>
    </source>
</evidence>
<feature type="region of interest" description="Disordered" evidence="1">
    <location>
        <begin position="51"/>
        <end position="130"/>
    </location>
</feature>
<dbReference type="AlphaFoldDB" id="A0A2U9R874"/>
<keyword evidence="4" id="KW-1185">Reference proteome</keyword>
<dbReference type="EMBL" id="CP028776">
    <property type="protein sequence ID" value="AWU77533.1"/>
    <property type="molecule type" value="Genomic_DNA"/>
</dbReference>
<name>A0A2U9R874_PICKU</name>
<feature type="compositionally biased region" description="Basic and acidic residues" evidence="1">
    <location>
        <begin position="74"/>
        <end position="90"/>
    </location>
</feature>
<dbReference type="VEuPathDB" id="FungiDB:C5L36_0D02770"/>
<sequence>MNIGVVYLEHSYIIFTCLSREKGQTPRMNVNRDVKRIQRRRGVSQRNLDLDDLVLSLPPPNLSEVTLSESDGEQEARGDAISDFDQHSESDNEDDNIQDSSGSERENWNNKDGYRNGRNGHNGIKDYENKTDDQSLHANNIPNLVPPPAAISAIMESESRIIQQHQVIARERSRMRQEERKLARQKAKVGKHTSKRALIQSKSIKIKYRRIPSNKNKLIYVDVIAQMLKDYIKDKNVLQKYTERVKELKKTLKKRGRRESDKTIESNCREILNDYYQRTDEYFGSLIDLRLSNSLIKNDLNKINQEKNMLRLQIFDLRQERNLIGVEMKQVRNEFKTIRASYSENEKLYKDLISLKEKGTIGGESNNVMDSVRHKLNKLESMVDSKLQLLQNLKTVNELLREKVDKTE</sequence>
<evidence type="ECO:0000256" key="1">
    <source>
        <dbReference type="SAM" id="MobiDB-lite"/>
    </source>
</evidence>
<dbReference type="Pfam" id="PF20994">
    <property type="entry name" value="CENPU"/>
    <property type="match status" value="1"/>
</dbReference>
<accession>A0A2U9R874</accession>
<reference evidence="3 4" key="1">
    <citation type="submission" date="2018-06" db="EMBL/GenBank/DDBJ databases">
        <title>Population genomics shows no distinction between pathogenic Candida krusei and environmental Pichia kudriavzevii: One species, four names.</title>
        <authorList>
            <person name="Douglass A.P."/>
            <person name="Offei B."/>
            <person name="Braun-Galleani S."/>
            <person name="Coughlan A.Y."/>
            <person name="Martos A."/>
            <person name="Ortiz-Merino R.A."/>
            <person name="Byrne K.P."/>
            <person name="Wolfe K.H."/>
        </authorList>
    </citation>
    <scope>NUCLEOTIDE SEQUENCE [LARGE SCALE GENOMIC DNA]</scope>
    <source>
        <strain evidence="3 4">CBS573</strain>
    </source>
</reference>
<dbReference type="KEGG" id="pkz:C5L36_0D02770"/>
<evidence type="ECO:0000313" key="3">
    <source>
        <dbReference type="EMBL" id="AWU77533.1"/>
    </source>
</evidence>
<feature type="compositionally biased region" description="Basic and acidic residues" evidence="1">
    <location>
        <begin position="102"/>
        <end position="115"/>
    </location>
</feature>
<proteinExistence type="predicted"/>
<gene>
    <name evidence="3" type="ORF">C5L36_0D02770</name>
</gene>
<dbReference type="OrthoDB" id="3998077at2759"/>
<dbReference type="InterPro" id="IPR048743">
    <property type="entry name" value="AME1"/>
</dbReference>
<dbReference type="RefSeq" id="XP_029323010.1">
    <property type="nucleotide sequence ID" value="XM_029467150.1"/>
</dbReference>
<protein>
    <recommendedName>
        <fullName evidence="2">Inner kinetochore subunit AME1 domain-containing protein</fullName>
    </recommendedName>
</protein>
<dbReference type="GeneID" id="40385362"/>
<dbReference type="Proteomes" id="UP000249293">
    <property type="component" value="Chromosome 4"/>
</dbReference>
<evidence type="ECO:0000313" key="4">
    <source>
        <dbReference type="Proteomes" id="UP000249293"/>
    </source>
</evidence>